<gene>
    <name evidence="1" type="ORF">CITCOLO1_LOCUS17473</name>
</gene>
<evidence type="ECO:0000313" key="2">
    <source>
        <dbReference type="Proteomes" id="UP001642487"/>
    </source>
</evidence>
<evidence type="ECO:0000313" key="1">
    <source>
        <dbReference type="EMBL" id="CAK9325218.1"/>
    </source>
</evidence>
<dbReference type="EMBL" id="OZ021741">
    <property type="protein sequence ID" value="CAK9325218.1"/>
    <property type="molecule type" value="Genomic_DNA"/>
</dbReference>
<proteinExistence type="predicted"/>
<keyword evidence="2" id="KW-1185">Reference proteome</keyword>
<protein>
    <recommendedName>
        <fullName evidence="3">RNase H type-1 domain-containing protein</fullName>
    </recommendedName>
</protein>
<sequence>MRLFLSRGQCSVKSGYKVAMLLYKHSSTRLWSSKIPSKCVNVPWRQQCMPCLVAIEPNKTILPLLGIFLFCGVVLDDKNMSVLSPFSHSVCFVLYVKASCRLGFDSISSGIIVMDCTGSVGAVSHNFRDHYLIPIYAEIIAIYAEIIAILDGLKVAASLRFDLLTFFFFLSQIVKDTARRRTKNRPQFSDEILPKTEQTLH</sequence>
<organism evidence="1 2">
    <name type="scientific">Citrullus colocynthis</name>
    <name type="common">colocynth</name>
    <dbReference type="NCBI Taxonomy" id="252529"/>
    <lineage>
        <taxon>Eukaryota</taxon>
        <taxon>Viridiplantae</taxon>
        <taxon>Streptophyta</taxon>
        <taxon>Embryophyta</taxon>
        <taxon>Tracheophyta</taxon>
        <taxon>Spermatophyta</taxon>
        <taxon>Magnoliopsida</taxon>
        <taxon>eudicotyledons</taxon>
        <taxon>Gunneridae</taxon>
        <taxon>Pentapetalae</taxon>
        <taxon>rosids</taxon>
        <taxon>fabids</taxon>
        <taxon>Cucurbitales</taxon>
        <taxon>Cucurbitaceae</taxon>
        <taxon>Benincaseae</taxon>
        <taxon>Citrullus</taxon>
    </lineage>
</organism>
<dbReference type="Proteomes" id="UP001642487">
    <property type="component" value="Chromosome 7"/>
</dbReference>
<name>A0ABP0YXH1_9ROSI</name>
<evidence type="ECO:0008006" key="3">
    <source>
        <dbReference type="Google" id="ProtNLM"/>
    </source>
</evidence>
<reference evidence="1 2" key="1">
    <citation type="submission" date="2024-03" db="EMBL/GenBank/DDBJ databases">
        <authorList>
            <person name="Gkanogiannis A."/>
            <person name="Becerra Lopez-Lavalle L."/>
        </authorList>
    </citation>
    <scope>NUCLEOTIDE SEQUENCE [LARGE SCALE GENOMIC DNA]</scope>
</reference>
<accession>A0ABP0YXH1</accession>